<dbReference type="Proteomes" id="UP000051841">
    <property type="component" value="Unassembled WGS sequence"/>
</dbReference>
<keyword evidence="2" id="KW-0677">Repeat</keyword>
<sequence>MKRIIKRLLLTFKNKNCKIMSKNVSFDVKLESNVKIYNNVYIANKVSIGRFTYISFDTKIYENTKIGAFCSIGPNCVIGPGNHDYKLFTTHPILYDKTWNKDITNHININNKDTVIENDVWIGCNSIILNGVRIGTGAIIGAGTIITKDVPPYAIVVGNPGKIIKYRFDKNRIQEILDSKWWEKDISDITKMK</sequence>
<dbReference type="CDD" id="cd03349">
    <property type="entry name" value="LbH_XAT"/>
    <property type="match status" value="1"/>
</dbReference>
<dbReference type="PROSITE" id="PS00101">
    <property type="entry name" value="HEXAPEP_TRANSFERASES"/>
    <property type="match status" value="1"/>
</dbReference>
<keyword evidence="4" id="KW-1185">Reference proteome</keyword>
<evidence type="ECO:0000256" key="2">
    <source>
        <dbReference type="ARBA" id="ARBA00022737"/>
    </source>
</evidence>
<gene>
    <name evidence="3" type="ORF">IV49_GL002083</name>
</gene>
<proteinExistence type="predicted"/>
<protein>
    <recommendedName>
        <fullName evidence="5">Acetyltransferase</fullName>
    </recommendedName>
</protein>
<keyword evidence="1" id="KW-0808">Transferase</keyword>
<comment type="caution">
    <text evidence="3">The sequence shown here is derived from an EMBL/GenBank/DDBJ whole genome shotgun (WGS) entry which is preliminary data.</text>
</comment>
<dbReference type="PATRIC" id="fig|1410657.5.peg.2152"/>
<accession>A0A0R2HBK9</accession>
<dbReference type="PANTHER" id="PTHR43300">
    <property type="entry name" value="ACETYLTRANSFERASE"/>
    <property type="match status" value="1"/>
</dbReference>
<dbReference type="EMBL" id="JQBL01000009">
    <property type="protein sequence ID" value="KRN50435.1"/>
    <property type="molecule type" value="Genomic_DNA"/>
</dbReference>
<dbReference type="InterPro" id="IPR050179">
    <property type="entry name" value="Trans_hexapeptide_repeat"/>
</dbReference>
<dbReference type="SUPFAM" id="SSF51161">
    <property type="entry name" value="Trimeric LpxA-like enzymes"/>
    <property type="match status" value="1"/>
</dbReference>
<dbReference type="InterPro" id="IPR011004">
    <property type="entry name" value="Trimer_LpxA-like_sf"/>
</dbReference>
<evidence type="ECO:0000313" key="4">
    <source>
        <dbReference type="Proteomes" id="UP000051841"/>
    </source>
</evidence>
<evidence type="ECO:0000256" key="1">
    <source>
        <dbReference type="ARBA" id="ARBA00022679"/>
    </source>
</evidence>
<dbReference type="AlphaFoldDB" id="A0A0R2HBK9"/>
<reference evidence="3 4" key="1">
    <citation type="journal article" date="2015" name="Genome Announc.">
        <title>Expanding the biotechnology potential of lactobacilli through comparative genomics of 213 strains and associated genera.</title>
        <authorList>
            <person name="Sun Z."/>
            <person name="Harris H.M."/>
            <person name="McCann A."/>
            <person name="Guo C."/>
            <person name="Argimon S."/>
            <person name="Zhang W."/>
            <person name="Yang X."/>
            <person name="Jeffery I.B."/>
            <person name="Cooney J.C."/>
            <person name="Kagawa T.F."/>
            <person name="Liu W."/>
            <person name="Song Y."/>
            <person name="Salvetti E."/>
            <person name="Wrobel A."/>
            <person name="Rasinkangas P."/>
            <person name="Parkhill J."/>
            <person name="Rea M.C."/>
            <person name="O'Sullivan O."/>
            <person name="Ritari J."/>
            <person name="Douillard F.P."/>
            <person name="Paul Ross R."/>
            <person name="Yang R."/>
            <person name="Briner A.E."/>
            <person name="Felis G.E."/>
            <person name="de Vos W.M."/>
            <person name="Barrangou R."/>
            <person name="Klaenhammer T.R."/>
            <person name="Caufield P.W."/>
            <person name="Cui Y."/>
            <person name="Zhang H."/>
            <person name="O'Toole P.W."/>
        </authorList>
    </citation>
    <scope>NUCLEOTIDE SEQUENCE [LARGE SCALE GENOMIC DNA]</scope>
    <source>
        <strain evidence="3 4">DSM 20405</strain>
    </source>
</reference>
<evidence type="ECO:0008006" key="5">
    <source>
        <dbReference type="Google" id="ProtNLM"/>
    </source>
</evidence>
<dbReference type="Pfam" id="PF00132">
    <property type="entry name" value="Hexapep"/>
    <property type="match status" value="1"/>
</dbReference>
<evidence type="ECO:0000313" key="3">
    <source>
        <dbReference type="EMBL" id="KRN50435.1"/>
    </source>
</evidence>
<dbReference type="GO" id="GO:0016740">
    <property type="term" value="F:transferase activity"/>
    <property type="evidence" value="ECO:0007669"/>
    <property type="project" value="UniProtKB-KW"/>
</dbReference>
<dbReference type="Gene3D" id="2.160.10.10">
    <property type="entry name" value="Hexapeptide repeat proteins"/>
    <property type="match status" value="1"/>
</dbReference>
<name>A0A0R2HBK9_9FIRM</name>
<organism evidence="3 4">
    <name type="scientific">Kandleria vitulina DSM 20405</name>
    <dbReference type="NCBI Taxonomy" id="1410657"/>
    <lineage>
        <taxon>Bacteria</taxon>
        <taxon>Bacillati</taxon>
        <taxon>Bacillota</taxon>
        <taxon>Erysipelotrichia</taxon>
        <taxon>Erysipelotrichales</taxon>
        <taxon>Coprobacillaceae</taxon>
        <taxon>Kandleria</taxon>
    </lineage>
</organism>
<dbReference type="RefSeq" id="WP_031589057.1">
    <property type="nucleotide sequence ID" value="NZ_JNKN01000009.1"/>
</dbReference>
<dbReference type="InterPro" id="IPR001451">
    <property type="entry name" value="Hexapep"/>
</dbReference>
<dbReference type="InterPro" id="IPR018357">
    <property type="entry name" value="Hexapep_transf_CS"/>
</dbReference>